<dbReference type="AlphaFoldDB" id="A0A1S1Z430"/>
<evidence type="ECO:0000313" key="2">
    <source>
        <dbReference type="EMBL" id="OHX68030.1"/>
    </source>
</evidence>
<gene>
    <name evidence="2" type="ORF">NH26_17620</name>
</gene>
<name>A0A1S1Z430_FLAPC</name>
<dbReference type="EMBL" id="JRYR02000001">
    <property type="protein sequence ID" value="OHX68030.1"/>
    <property type="molecule type" value="Genomic_DNA"/>
</dbReference>
<sequence length="254" mass="29674">MIKKIPFLFALLIPFFTQAQYSLNEENESNYTLKSKDLMNNKIQIYNICYDISFKSISPKGVEFQKDKWMYDILRSSEDQKEDFYLLMSRGTAILPRKVFTKEEILSEKFQNSNVEGYEVTKKDKLYEAKGSKFNPSYEFIINVFDPNEKVMQEHVESMIQSLGELKWEDKTLQPTRTVVKEGSNFDRVMMQKTNYLTRQISFYYALDENTTLVQYYVLSYVYSLPPAFVGGAKMMIDKVNEGVLYGINASANL</sequence>
<accession>A0A1S1Z430</accession>
<evidence type="ECO:0000256" key="1">
    <source>
        <dbReference type="SAM" id="SignalP"/>
    </source>
</evidence>
<organism evidence="2 3">
    <name type="scientific">Flammeovirga pacifica</name>
    <dbReference type="NCBI Taxonomy" id="915059"/>
    <lineage>
        <taxon>Bacteria</taxon>
        <taxon>Pseudomonadati</taxon>
        <taxon>Bacteroidota</taxon>
        <taxon>Cytophagia</taxon>
        <taxon>Cytophagales</taxon>
        <taxon>Flammeovirgaceae</taxon>
        <taxon>Flammeovirga</taxon>
    </lineage>
</organism>
<proteinExistence type="predicted"/>
<evidence type="ECO:0000313" key="3">
    <source>
        <dbReference type="Proteomes" id="UP000179797"/>
    </source>
</evidence>
<feature type="chain" id="PRO_5010291304" description="DUF3298 domain-containing protein" evidence="1">
    <location>
        <begin position="20"/>
        <end position="254"/>
    </location>
</feature>
<feature type="signal peptide" evidence="1">
    <location>
        <begin position="1"/>
        <end position="19"/>
    </location>
</feature>
<dbReference type="OrthoDB" id="1065448at2"/>
<evidence type="ECO:0008006" key="4">
    <source>
        <dbReference type="Google" id="ProtNLM"/>
    </source>
</evidence>
<comment type="caution">
    <text evidence="2">The sequence shown here is derived from an EMBL/GenBank/DDBJ whole genome shotgun (WGS) entry which is preliminary data.</text>
</comment>
<dbReference type="Proteomes" id="UP000179797">
    <property type="component" value="Unassembled WGS sequence"/>
</dbReference>
<dbReference type="STRING" id="915059.NH26_17620"/>
<protein>
    <recommendedName>
        <fullName evidence="4">DUF3298 domain-containing protein</fullName>
    </recommendedName>
</protein>
<keyword evidence="3" id="KW-1185">Reference proteome</keyword>
<dbReference type="RefSeq" id="WP_044220113.1">
    <property type="nucleotide sequence ID" value="NZ_JRYR02000001.1"/>
</dbReference>
<keyword evidence="1" id="KW-0732">Signal</keyword>
<reference evidence="2 3" key="1">
    <citation type="journal article" date="2012" name="Int. J. Syst. Evol. Microbiol.">
        <title>Flammeovirga pacifica sp. nov., isolated from deep-sea sediment.</title>
        <authorList>
            <person name="Xu H."/>
            <person name="Fu Y."/>
            <person name="Yang N."/>
            <person name="Ding Z."/>
            <person name="Lai Q."/>
            <person name="Zeng R."/>
        </authorList>
    </citation>
    <scope>NUCLEOTIDE SEQUENCE [LARGE SCALE GENOMIC DNA]</scope>
    <source>
        <strain evidence="3">DSM 24597 / LMG 26175 / WPAGA1</strain>
    </source>
</reference>